<protein>
    <submittedName>
        <fullName evidence="1">Uncharacterized protein</fullName>
    </submittedName>
</protein>
<dbReference type="OrthoDB" id="795346at2"/>
<dbReference type="AlphaFoldDB" id="A0A1I6UTZ1"/>
<dbReference type="EMBL" id="FOZZ01000010">
    <property type="protein sequence ID" value="SFT04952.1"/>
    <property type="molecule type" value="Genomic_DNA"/>
</dbReference>
<gene>
    <name evidence="1" type="ORF">SAMN05660206_11035</name>
</gene>
<name>A0A1I6UTZ1_9SPHI</name>
<keyword evidence="2" id="KW-1185">Reference proteome</keyword>
<dbReference type="RefSeq" id="WP_093366825.1">
    <property type="nucleotide sequence ID" value="NZ_FOZZ01000010.1"/>
</dbReference>
<evidence type="ECO:0000313" key="2">
    <source>
        <dbReference type="Proteomes" id="UP000198785"/>
    </source>
</evidence>
<dbReference type="Proteomes" id="UP000198785">
    <property type="component" value="Unassembled WGS sequence"/>
</dbReference>
<accession>A0A1I6UTZ1</accession>
<sequence length="138" mass="16193">MIKNAPYRYSDFEYVDLQYGEPDSMLNTYNSATQKYHFLNNQDSLVTTKLKLTDDDLLYIHRKAMEMGFWNVDDDMTTPRTSPEEGKKVPRFILEIKYKEKSKRVTIDTDYPGNPKMRDAAMTTVETVVQTLNRAYAR</sequence>
<proteinExistence type="predicted"/>
<evidence type="ECO:0000313" key="1">
    <source>
        <dbReference type="EMBL" id="SFT04952.1"/>
    </source>
</evidence>
<organism evidence="1 2">
    <name type="scientific">Sphingobacterium wenxiniae</name>
    <dbReference type="NCBI Taxonomy" id="683125"/>
    <lineage>
        <taxon>Bacteria</taxon>
        <taxon>Pseudomonadati</taxon>
        <taxon>Bacteroidota</taxon>
        <taxon>Sphingobacteriia</taxon>
        <taxon>Sphingobacteriales</taxon>
        <taxon>Sphingobacteriaceae</taxon>
        <taxon>Sphingobacterium</taxon>
    </lineage>
</organism>
<reference evidence="1 2" key="1">
    <citation type="submission" date="2016-10" db="EMBL/GenBank/DDBJ databases">
        <authorList>
            <person name="de Groot N.N."/>
        </authorList>
    </citation>
    <scope>NUCLEOTIDE SEQUENCE [LARGE SCALE GENOMIC DNA]</scope>
    <source>
        <strain evidence="1 2">DSM 22789</strain>
    </source>
</reference>